<sequence length="447" mass="50433">MCSKCKGTGSKSGTSMKCSGCKGSGGTASTPFLRALLSHKSNACQICKHCNGTRETISDHCTLGNGEKVVQEKQGYCVVVERGMTNGQEIVFPRERGVKDPDKFIRDRVTFLLQEEEHPLLQRKGDDLILKHTLSLKEALWGFELVLTHLDNRKLIIRANPGEVIKPCQVKVINEEGMPVYQRPCMKGKLYIHFSVDFSLPPQLYKDLESALPPRTTPNEEDFLLLKSGILPLKVSLEDLYSGTTKKIGLSMKVKCSKCKGKGSDTISNDDRCPWCLGEKFVREKHVLQVAVEKGMQDGPKIMLPDEDRVVWDRSTGDTFSFLFRREEHPTFKREGDDLFVEHTLSIIEALWGFEFILTHLDNRKLLIKSNPGEVVRPDQLKAINDEGMPMYGQPSMRGKLYIHFSVDFSLSPALYEAFEIVMPKSALPTEMERGKYEETTVHDAET</sequence>
<dbReference type="EMBL" id="CM056813">
    <property type="protein sequence ID" value="KAJ8642291.1"/>
    <property type="molecule type" value="Genomic_DNA"/>
</dbReference>
<keyword evidence="2" id="KW-1185">Reference proteome</keyword>
<evidence type="ECO:0000313" key="2">
    <source>
        <dbReference type="Proteomes" id="UP001234297"/>
    </source>
</evidence>
<organism evidence="1 2">
    <name type="scientific">Persea americana</name>
    <name type="common">Avocado</name>
    <dbReference type="NCBI Taxonomy" id="3435"/>
    <lineage>
        <taxon>Eukaryota</taxon>
        <taxon>Viridiplantae</taxon>
        <taxon>Streptophyta</taxon>
        <taxon>Embryophyta</taxon>
        <taxon>Tracheophyta</taxon>
        <taxon>Spermatophyta</taxon>
        <taxon>Magnoliopsida</taxon>
        <taxon>Magnoliidae</taxon>
        <taxon>Laurales</taxon>
        <taxon>Lauraceae</taxon>
        <taxon>Persea</taxon>
    </lineage>
</organism>
<evidence type="ECO:0000313" key="1">
    <source>
        <dbReference type="EMBL" id="KAJ8642291.1"/>
    </source>
</evidence>
<reference evidence="1 2" key="1">
    <citation type="journal article" date="2022" name="Hortic Res">
        <title>A haplotype resolved chromosomal level avocado genome allows analysis of novel avocado genes.</title>
        <authorList>
            <person name="Nath O."/>
            <person name="Fletcher S.J."/>
            <person name="Hayward A."/>
            <person name="Shaw L.M."/>
            <person name="Masouleh A.K."/>
            <person name="Furtado A."/>
            <person name="Henry R.J."/>
            <person name="Mitter N."/>
        </authorList>
    </citation>
    <scope>NUCLEOTIDE SEQUENCE [LARGE SCALE GENOMIC DNA]</scope>
    <source>
        <strain evidence="2">cv. Hass</strain>
    </source>
</reference>
<protein>
    <submittedName>
        <fullName evidence="1">Uncharacterized protein</fullName>
    </submittedName>
</protein>
<proteinExistence type="predicted"/>
<name>A0ACC2MAB5_PERAE</name>
<comment type="caution">
    <text evidence="1">The sequence shown here is derived from an EMBL/GenBank/DDBJ whole genome shotgun (WGS) entry which is preliminary data.</text>
</comment>
<accession>A0ACC2MAB5</accession>
<dbReference type="Proteomes" id="UP001234297">
    <property type="component" value="Chromosome 5"/>
</dbReference>
<gene>
    <name evidence="1" type="ORF">MRB53_018985</name>
</gene>